<feature type="transmembrane region" description="Helical" evidence="1">
    <location>
        <begin position="516"/>
        <end position="537"/>
    </location>
</feature>
<keyword evidence="3" id="KW-1185">Reference proteome</keyword>
<dbReference type="AlphaFoldDB" id="A0A9Q1CS27"/>
<reference evidence="2" key="1">
    <citation type="submission" date="2021-10" db="EMBL/GenBank/DDBJ databases">
        <title>Tropical sea cucumber genome reveals ecological adaptation and Cuvierian tubules defense mechanism.</title>
        <authorList>
            <person name="Chen T."/>
        </authorList>
    </citation>
    <scope>NUCLEOTIDE SEQUENCE</scope>
    <source>
        <strain evidence="2">Nanhai2018</strain>
        <tissue evidence="2">Muscle</tissue>
    </source>
</reference>
<keyword evidence="1" id="KW-0812">Transmembrane</keyword>
<organism evidence="2 3">
    <name type="scientific">Holothuria leucospilota</name>
    <name type="common">Black long sea cucumber</name>
    <name type="synonym">Mertensiothuria leucospilota</name>
    <dbReference type="NCBI Taxonomy" id="206669"/>
    <lineage>
        <taxon>Eukaryota</taxon>
        <taxon>Metazoa</taxon>
        <taxon>Echinodermata</taxon>
        <taxon>Eleutherozoa</taxon>
        <taxon>Echinozoa</taxon>
        <taxon>Holothuroidea</taxon>
        <taxon>Aspidochirotacea</taxon>
        <taxon>Aspidochirotida</taxon>
        <taxon>Holothuriidae</taxon>
        <taxon>Holothuria</taxon>
    </lineage>
</organism>
<feature type="transmembrane region" description="Helical" evidence="1">
    <location>
        <begin position="480"/>
        <end position="504"/>
    </location>
</feature>
<dbReference type="EMBL" id="JAIZAY010000001">
    <property type="protein sequence ID" value="KAJ8050358.1"/>
    <property type="molecule type" value="Genomic_DNA"/>
</dbReference>
<dbReference type="OrthoDB" id="5950997at2759"/>
<gene>
    <name evidence="2" type="ORF">HOLleu_03533</name>
</gene>
<protein>
    <submittedName>
        <fullName evidence="2">Uncharacterized protein</fullName>
    </submittedName>
</protein>
<feature type="transmembrane region" description="Helical" evidence="1">
    <location>
        <begin position="171"/>
        <end position="194"/>
    </location>
</feature>
<evidence type="ECO:0000256" key="1">
    <source>
        <dbReference type="SAM" id="Phobius"/>
    </source>
</evidence>
<keyword evidence="1" id="KW-1133">Transmembrane helix</keyword>
<feature type="transmembrane region" description="Helical" evidence="1">
    <location>
        <begin position="215"/>
        <end position="232"/>
    </location>
</feature>
<dbReference type="PANTHER" id="PTHR11319:SF35">
    <property type="entry name" value="OUTER MEMBRANE PROTEIN PMPC-RELATED"/>
    <property type="match status" value="1"/>
</dbReference>
<dbReference type="Proteomes" id="UP001152320">
    <property type="component" value="Chromosome 1"/>
</dbReference>
<feature type="transmembrane region" description="Helical" evidence="1">
    <location>
        <begin position="382"/>
        <end position="406"/>
    </location>
</feature>
<sequence>MIGCKECPHGKYVQDGSGKSIKDCLDCPKGTKTTHHAGYRACFCKDNYARKDRFGPCSICIEKGINCAGKEYRTIKTGFFWTWNFANANVTNYRKFVENLKTENWMFDNFTQYNGGLPRAFECPKQNSCVPTEDYIDVKCSDGYKGWLCSKCDRKFYSVLNQCIPCPSSGWFYTELGLVCCFCVIVLAGVVRLYKKRKTLTTPGRSIFDKIISRIKLVLGFYQVIGEFFASVHEVKWTKALKVVGDVISLIELNIFRVIIRPKCIDEKLQLNPKIEFVIGIMIPIALISTLWAIYWILTIRYKWKNRFTNASASIDSYKRQLKYNFCTSVIVVLFVTYPSICNTVFQLHPAACETFCLDIEKNHCKTLLRSDYDIDCKDLKIYHVFVYITMVVYVVGFPLVLYLLLRKEVKFIQLHGTPGPLHAINEEPGGDVQYLPDDSSTSTKPIWINFLCENYKTEYWYWEIVELSRKISQTALLTLLGWGNALTVLFTIGMSVVFLMLHARYRPMKSTFEQLLQMFSLTAILANVLVAIMYVPDEYDDRLAAALIVFNSLVIVITVGKLLFVYRLRVTYSMIGYVNF</sequence>
<evidence type="ECO:0000313" key="3">
    <source>
        <dbReference type="Proteomes" id="UP001152320"/>
    </source>
</evidence>
<feature type="transmembrane region" description="Helical" evidence="1">
    <location>
        <begin position="544"/>
        <end position="565"/>
    </location>
</feature>
<accession>A0A9Q1CS27</accession>
<proteinExistence type="predicted"/>
<dbReference type="Gene3D" id="2.10.50.10">
    <property type="entry name" value="Tumor Necrosis Factor Receptor, subunit A, domain 2"/>
    <property type="match status" value="1"/>
</dbReference>
<feature type="transmembrane region" description="Helical" evidence="1">
    <location>
        <begin position="322"/>
        <end position="341"/>
    </location>
</feature>
<keyword evidence="1" id="KW-0472">Membrane</keyword>
<comment type="caution">
    <text evidence="2">The sequence shown here is derived from an EMBL/GenBank/DDBJ whole genome shotgun (WGS) entry which is preliminary data.</text>
</comment>
<evidence type="ECO:0000313" key="2">
    <source>
        <dbReference type="EMBL" id="KAJ8050358.1"/>
    </source>
</evidence>
<dbReference type="PANTHER" id="PTHR11319">
    <property type="entry name" value="G PROTEIN-COUPLED RECEPTOR-RELATED"/>
    <property type="match status" value="1"/>
</dbReference>
<feature type="transmembrane region" description="Helical" evidence="1">
    <location>
        <begin position="277"/>
        <end position="298"/>
    </location>
</feature>
<name>A0A9Q1CS27_HOLLE</name>